<sequence length="257" mass="29789">MPSEITDATKELLIELVRHQECIWNQRHADHCKTNATENCWRRIAETMRFPVAELKKTWKSIRDGYRIQLNKIEKKKKSGAPAVHCVSNWAFFRQMSFLKDQFAFRESSENDDTIWKSDNLSIPGTLSQDIRTSTEVYDVENMETTCNESRSSSNFSAEFAENGGFESLPGPSVKLKIRQRPIKRLKMDSSDQIIEQTEKISSIREPLEPVSLETDLAGTLCRKFSKEMEKLPFEAQICMYPEITAIIDKYKKEYNV</sequence>
<dbReference type="Proteomes" id="UP000887565">
    <property type="component" value="Unplaced"/>
</dbReference>
<name>A0A915JHT9_ROMCU</name>
<evidence type="ECO:0000259" key="1">
    <source>
        <dbReference type="PROSITE" id="PS51029"/>
    </source>
</evidence>
<feature type="domain" description="MADF" evidence="1">
    <location>
        <begin position="12"/>
        <end position="104"/>
    </location>
</feature>
<proteinExistence type="predicted"/>
<evidence type="ECO:0000313" key="2">
    <source>
        <dbReference type="Proteomes" id="UP000887565"/>
    </source>
</evidence>
<dbReference type="OMA" id="ATENCWR"/>
<dbReference type="SMART" id="SM00595">
    <property type="entry name" value="MADF"/>
    <property type="match status" value="1"/>
</dbReference>
<dbReference type="Pfam" id="PF10545">
    <property type="entry name" value="MADF_DNA_bdg"/>
    <property type="match status" value="1"/>
</dbReference>
<dbReference type="AlphaFoldDB" id="A0A915JHT9"/>
<dbReference type="PANTHER" id="PTHR12243">
    <property type="entry name" value="MADF DOMAIN TRANSCRIPTION FACTOR"/>
    <property type="match status" value="1"/>
</dbReference>
<reference evidence="3" key="1">
    <citation type="submission" date="2022-11" db="UniProtKB">
        <authorList>
            <consortium name="WormBaseParasite"/>
        </authorList>
    </citation>
    <scope>IDENTIFICATION</scope>
</reference>
<dbReference type="WBParaSite" id="nRc.2.0.1.t25678-RA">
    <property type="protein sequence ID" value="nRc.2.0.1.t25678-RA"/>
    <property type="gene ID" value="nRc.2.0.1.g25678"/>
</dbReference>
<dbReference type="InterPro" id="IPR039353">
    <property type="entry name" value="TF_Adf1"/>
</dbReference>
<dbReference type="InterPro" id="IPR006578">
    <property type="entry name" value="MADF-dom"/>
</dbReference>
<organism evidence="2 3">
    <name type="scientific">Romanomermis culicivorax</name>
    <name type="common">Nematode worm</name>
    <dbReference type="NCBI Taxonomy" id="13658"/>
    <lineage>
        <taxon>Eukaryota</taxon>
        <taxon>Metazoa</taxon>
        <taxon>Ecdysozoa</taxon>
        <taxon>Nematoda</taxon>
        <taxon>Enoplea</taxon>
        <taxon>Dorylaimia</taxon>
        <taxon>Mermithida</taxon>
        <taxon>Mermithoidea</taxon>
        <taxon>Mermithidae</taxon>
        <taxon>Romanomermis</taxon>
    </lineage>
</organism>
<accession>A0A915JHT9</accession>
<keyword evidence="2" id="KW-1185">Reference proteome</keyword>
<protein>
    <submittedName>
        <fullName evidence="3">MADF domain-containing protein</fullName>
    </submittedName>
</protein>
<dbReference type="PROSITE" id="PS51029">
    <property type="entry name" value="MADF"/>
    <property type="match status" value="1"/>
</dbReference>
<dbReference type="PANTHER" id="PTHR12243:SF67">
    <property type="entry name" value="COREPRESSOR OF PANGOLIN, ISOFORM A-RELATED"/>
    <property type="match status" value="1"/>
</dbReference>
<evidence type="ECO:0000313" key="3">
    <source>
        <dbReference type="WBParaSite" id="nRc.2.0.1.t25678-RA"/>
    </source>
</evidence>